<proteinExistence type="predicted"/>
<name>A0A7S0VN68_9CRYP</name>
<accession>A0A7S0VN68</accession>
<evidence type="ECO:0000313" key="2">
    <source>
        <dbReference type="EMBL" id="CAD8793758.1"/>
    </source>
</evidence>
<dbReference type="PROSITE" id="PS51257">
    <property type="entry name" value="PROKAR_LIPOPROTEIN"/>
    <property type="match status" value="1"/>
</dbReference>
<sequence>MQAERRVLYAGAASLALALACLGLVAGGPRRRTELAGEGGRFMLANVPTWQDTYWNPADVTPLLVSSKGGKSVQKTTVWNGDHVTNGGNKEWAEEDAALHAWNMQNWRNKILDKQIERQAKQWRLMHSLDNPNFGRKKAAQPVEAAVLSSAANPQEDGGVEAPEQPRALTRAEQGLAREETAGDVAAENAEKIGEIMRGFGIQDTAQA</sequence>
<gene>
    <name evidence="2" type="ORF">HTEP1355_LOCUS7640</name>
</gene>
<reference evidence="2" key="1">
    <citation type="submission" date="2021-01" db="EMBL/GenBank/DDBJ databases">
        <authorList>
            <person name="Corre E."/>
            <person name="Pelletier E."/>
            <person name="Niang G."/>
            <person name="Scheremetjew M."/>
            <person name="Finn R."/>
            <person name="Kale V."/>
            <person name="Holt S."/>
            <person name="Cochrane G."/>
            <person name="Meng A."/>
            <person name="Brown T."/>
            <person name="Cohen L."/>
        </authorList>
    </citation>
    <scope>NUCLEOTIDE SEQUENCE</scope>
    <source>
        <strain evidence="2">CCMP443</strain>
    </source>
</reference>
<dbReference type="EMBL" id="HBFN01013272">
    <property type="protein sequence ID" value="CAD8793758.1"/>
    <property type="molecule type" value="Transcribed_RNA"/>
</dbReference>
<protein>
    <submittedName>
        <fullName evidence="2">Uncharacterized protein</fullName>
    </submittedName>
</protein>
<evidence type="ECO:0000256" key="1">
    <source>
        <dbReference type="SAM" id="MobiDB-lite"/>
    </source>
</evidence>
<dbReference type="AlphaFoldDB" id="A0A7S0VN68"/>
<feature type="region of interest" description="Disordered" evidence="1">
    <location>
        <begin position="149"/>
        <end position="185"/>
    </location>
</feature>
<organism evidence="2">
    <name type="scientific">Hemiselmis tepida</name>
    <dbReference type="NCBI Taxonomy" id="464990"/>
    <lineage>
        <taxon>Eukaryota</taxon>
        <taxon>Cryptophyceae</taxon>
        <taxon>Cryptomonadales</taxon>
        <taxon>Hemiselmidaceae</taxon>
        <taxon>Hemiselmis</taxon>
    </lineage>
</organism>